<evidence type="ECO:0000313" key="9">
    <source>
        <dbReference type="Proteomes" id="UP001295444"/>
    </source>
</evidence>
<evidence type="ECO:0000256" key="3">
    <source>
        <dbReference type="ARBA" id="ARBA00022514"/>
    </source>
</evidence>
<dbReference type="PANTHER" id="PTHR14356:SF3">
    <property type="entry name" value="INTERLEUKIN-15"/>
    <property type="match status" value="1"/>
</dbReference>
<accession>A0AAD1WEH5</accession>
<dbReference type="Gene3D" id="1.20.1250.70">
    <property type="entry name" value="Interleukin-15/Interleukin-21"/>
    <property type="match status" value="1"/>
</dbReference>
<dbReference type="GO" id="GO:0042119">
    <property type="term" value="P:neutrophil activation"/>
    <property type="evidence" value="ECO:0007669"/>
    <property type="project" value="TreeGrafter"/>
</dbReference>
<evidence type="ECO:0000256" key="1">
    <source>
        <dbReference type="ARBA" id="ARBA00004613"/>
    </source>
</evidence>
<dbReference type="GO" id="GO:0005125">
    <property type="term" value="F:cytokine activity"/>
    <property type="evidence" value="ECO:0007669"/>
    <property type="project" value="UniProtKB-KW"/>
</dbReference>
<keyword evidence="5" id="KW-0732">Signal</keyword>
<evidence type="ECO:0000256" key="7">
    <source>
        <dbReference type="RuleBase" id="RU003453"/>
    </source>
</evidence>
<dbReference type="GO" id="GO:0006955">
    <property type="term" value="P:immune response"/>
    <property type="evidence" value="ECO:0007669"/>
    <property type="project" value="InterPro"/>
</dbReference>
<dbReference type="InterPro" id="IPR009079">
    <property type="entry name" value="4_helix_cytokine-like_core"/>
</dbReference>
<dbReference type="GO" id="GO:0050778">
    <property type="term" value="P:positive regulation of immune response"/>
    <property type="evidence" value="ECO:0007669"/>
    <property type="project" value="TreeGrafter"/>
</dbReference>
<dbReference type="Proteomes" id="UP001295444">
    <property type="component" value="Chromosome 06"/>
</dbReference>
<organism evidence="8 9">
    <name type="scientific">Pelobates cultripes</name>
    <name type="common">Western spadefoot toad</name>
    <dbReference type="NCBI Taxonomy" id="61616"/>
    <lineage>
        <taxon>Eukaryota</taxon>
        <taxon>Metazoa</taxon>
        <taxon>Chordata</taxon>
        <taxon>Craniata</taxon>
        <taxon>Vertebrata</taxon>
        <taxon>Euteleostomi</taxon>
        <taxon>Amphibia</taxon>
        <taxon>Batrachia</taxon>
        <taxon>Anura</taxon>
        <taxon>Pelobatoidea</taxon>
        <taxon>Pelobatidae</taxon>
        <taxon>Pelobates</taxon>
    </lineage>
</organism>
<dbReference type="GO" id="GO:0001819">
    <property type="term" value="P:positive regulation of cytokine production"/>
    <property type="evidence" value="ECO:0007669"/>
    <property type="project" value="TreeGrafter"/>
</dbReference>
<dbReference type="PANTHER" id="PTHR14356">
    <property type="entry name" value="INTERLEUKIN-15-RELATED"/>
    <property type="match status" value="1"/>
</dbReference>
<name>A0AAD1WEH5_PELCU</name>
<keyword evidence="6" id="KW-1015">Disulfide bond</keyword>
<dbReference type="GO" id="GO:0042102">
    <property type="term" value="P:positive regulation of T cell proliferation"/>
    <property type="evidence" value="ECO:0007669"/>
    <property type="project" value="TreeGrafter"/>
</dbReference>
<evidence type="ECO:0000256" key="4">
    <source>
        <dbReference type="ARBA" id="ARBA00022525"/>
    </source>
</evidence>
<protein>
    <recommendedName>
        <fullName evidence="7">Interleukin</fullName>
    </recommendedName>
</protein>
<evidence type="ECO:0000256" key="2">
    <source>
        <dbReference type="ARBA" id="ARBA00006050"/>
    </source>
</evidence>
<comment type="subcellular location">
    <subcellularLocation>
        <location evidence="1">Secreted</location>
    </subcellularLocation>
</comment>
<gene>
    <name evidence="8" type="ORF">PECUL_23A029931</name>
</gene>
<sequence length="252" mass="28755">MRISYTGKGCLNVARLTTALDKKGTHTIHATRLEHTRGPTAGTRSDLPTLPPVATPLMQHTEVEGGAGGGSWFYLSGYTPTARGYAHHFGDNSQHGPLTMQPAYCRQDKLFAWSKVQKERSKLVTSAIIYDSILEDMNEFHKEIKKTTYWRNYTGMEIKLYTARILSNDHCSASVVQCYLKELHTVVEELKLTGEDSRESENLLNLMESNHKQLEDSHGCPECEDYEEKYLEEFINEFRNQIHKINSIKKIK</sequence>
<proteinExistence type="inferred from homology"/>
<dbReference type="EMBL" id="OW240917">
    <property type="protein sequence ID" value="CAH2301058.1"/>
    <property type="molecule type" value="Genomic_DNA"/>
</dbReference>
<evidence type="ECO:0000313" key="8">
    <source>
        <dbReference type="EMBL" id="CAH2301058.1"/>
    </source>
</evidence>
<keyword evidence="9" id="KW-1185">Reference proteome</keyword>
<comment type="similarity">
    <text evidence="2 7">Belongs to the IL-15/IL-21 family.</text>
</comment>
<dbReference type="GO" id="GO:0005615">
    <property type="term" value="C:extracellular space"/>
    <property type="evidence" value="ECO:0007669"/>
    <property type="project" value="UniProtKB-KW"/>
</dbReference>
<dbReference type="SUPFAM" id="SSF47266">
    <property type="entry name" value="4-helical cytokines"/>
    <property type="match status" value="1"/>
</dbReference>
<reference evidence="8" key="1">
    <citation type="submission" date="2022-03" db="EMBL/GenBank/DDBJ databases">
        <authorList>
            <person name="Alioto T."/>
            <person name="Alioto T."/>
            <person name="Gomez Garrido J."/>
        </authorList>
    </citation>
    <scope>NUCLEOTIDE SEQUENCE</scope>
</reference>
<dbReference type="GO" id="GO:0005126">
    <property type="term" value="F:cytokine receptor binding"/>
    <property type="evidence" value="ECO:0007669"/>
    <property type="project" value="InterPro"/>
</dbReference>
<dbReference type="Pfam" id="PF02372">
    <property type="entry name" value="IL15"/>
    <property type="match status" value="1"/>
</dbReference>
<evidence type="ECO:0000256" key="5">
    <source>
        <dbReference type="ARBA" id="ARBA00022729"/>
    </source>
</evidence>
<keyword evidence="3 7" id="KW-0202">Cytokine</keyword>
<keyword evidence="4" id="KW-0964">Secreted</keyword>
<dbReference type="AlphaFoldDB" id="A0AAD1WEH5"/>
<dbReference type="InterPro" id="IPR003443">
    <property type="entry name" value="IL-15/IL-21_fam"/>
</dbReference>
<evidence type="ECO:0000256" key="6">
    <source>
        <dbReference type="ARBA" id="ARBA00023157"/>
    </source>
</evidence>